<name>A0ABD2PVY4_9PLAT</name>
<evidence type="ECO:0000313" key="1">
    <source>
        <dbReference type="EMBL" id="KAL3311611.1"/>
    </source>
</evidence>
<reference evidence="1 2" key="1">
    <citation type="submission" date="2024-11" db="EMBL/GenBank/DDBJ databases">
        <title>Adaptive evolution of stress response genes in parasites aligns with host niche diversity.</title>
        <authorList>
            <person name="Hahn C."/>
            <person name="Resl P."/>
        </authorList>
    </citation>
    <scope>NUCLEOTIDE SEQUENCE [LARGE SCALE GENOMIC DNA]</scope>
    <source>
        <strain evidence="1">EGGRZ-B1_66</strain>
        <tissue evidence="1">Body</tissue>
    </source>
</reference>
<gene>
    <name evidence="1" type="ORF">Ciccas_009805</name>
</gene>
<dbReference type="Proteomes" id="UP001626550">
    <property type="component" value="Unassembled WGS sequence"/>
</dbReference>
<protein>
    <submittedName>
        <fullName evidence="1">Uncharacterized protein</fullName>
    </submittedName>
</protein>
<evidence type="ECO:0000313" key="2">
    <source>
        <dbReference type="Proteomes" id="UP001626550"/>
    </source>
</evidence>
<sequence length="218" mass="24910">MLTIRTLLPFQKQQSKGTFTPIVLMPEIPVPPPQLQQLVNPTSSWEQLMFTWFHEQSGLVKGIAFFQVDTGSPAQSRGRKGVAVIRSMSKLAAFGEPGMDLDEAQVERLLTVFNRPDNKEIYLFNSKFLVAVGDRKKGLYLQKSVMASVETDPQEVTCLKIMLRRKPQLDLYRSNEYDEAARRLFILFTWAGEDQGRVCNRKTSHLADWINTIMNENV</sequence>
<keyword evidence="2" id="KW-1185">Reference proteome</keyword>
<organism evidence="1 2">
    <name type="scientific">Cichlidogyrus casuarinus</name>
    <dbReference type="NCBI Taxonomy" id="1844966"/>
    <lineage>
        <taxon>Eukaryota</taxon>
        <taxon>Metazoa</taxon>
        <taxon>Spiralia</taxon>
        <taxon>Lophotrochozoa</taxon>
        <taxon>Platyhelminthes</taxon>
        <taxon>Monogenea</taxon>
        <taxon>Monopisthocotylea</taxon>
        <taxon>Dactylogyridea</taxon>
        <taxon>Ancyrocephalidae</taxon>
        <taxon>Cichlidogyrus</taxon>
    </lineage>
</organism>
<accession>A0ABD2PVY4</accession>
<proteinExistence type="predicted"/>
<comment type="caution">
    <text evidence="1">The sequence shown here is derived from an EMBL/GenBank/DDBJ whole genome shotgun (WGS) entry which is preliminary data.</text>
</comment>
<dbReference type="EMBL" id="JBJKFK010002112">
    <property type="protein sequence ID" value="KAL3311611.1"/>
    <property type="molecule type" value="Genomic_DNA"/>
</dbReference>
<dbReference type="AlphaFoldDB" id="A0ABD2PVY4"/>